<sequence length="601" mass="62545">MLSTLPFTINALREAYASGTRPADVIDEIFSRLDAVGDPGIFIHLRDRDDLVAEANALGPYDPLVPLWGIPFAAKDNIDVAGIETTAGCPAYAYTPDQDAFVIAKLRAAGALMIGKTNLDQFATGLVGVRTPYGAPLNAVDPEIVPGGSSGGSGVIVGHGIVSFSLGTDTAGSGRVPAALNNIVGLKPTLGALSASGVVPACRTLDTVSIFAMTVDDAYAAFAVARGFDGKDAYSKPLVHEDLTEPPQPLRVGIPDAGSIEFFGDTVQQAAFERDVAALKARGAVCEEIDFEPLYAIARMLYEGAWVAERYTVIADLLASDPDAVHPVTRQIITHAESMSAADAFTGIYRLAELKRAAEPVLDKLDLLCVPTVPTFFSVADLEADPVTPNSNNGTYTNFVNLLDMCGLAVPTAPRSDGRPGSVTLLAAAGQDALVASVARGFEHDCPRNMGATGHAVPTPAPLPPATPDTIEIAVCGAHMTGLPLNWQLTDLGGRLLRSARTTPNYKFYALAGGPLARPGLIKAAGLHAGSIALEVWSLPATAFGAFMAGIPAPLGIGTIDLADGTSVKGFLCETAGLDGALDITSLGDWRVFIEQQSELA</sequence>
<gene>
    <name evidence="3" type="primary">atzF</name>
    <name evidence="3" type="ordered locus">RLO149_c040170</name>
</gene>
<protein>
    <submittedName>
        <fullName evidence="3">Allophanate hydrolase AtzF</fullName>
    </submittedName>
</protein>
<dbReference type="InterPro" id="IPR014085">
    <property type="entry name" value="Allophanate_hydrolase"/>
</dbReference>
<organism evidence="3 4">
    <name type="scientific">Roseobacter litoralis (strain ATCC 49566 / DSM 6996 / JCM 21268 / NBRC 15278 / OCh 149)</name>
    <dbReference type="NCBI Taxonomy" id="391595"/>
    <lineage>
        <taxon>Bacteria</taxon>
        <taxon>Pseudomonadati</taxon>
        <taxon>Pseudomonadota</taxon>
        <taxon>Alphaproteobacteria</taxon>
        <taxon>Rhodobacterales</taxon>
        <taxon>Roseobacteraceae</taxon>
        <taxon>Roseobacter</taxon>
    </lineage>
</organism>
<dbReference type="PANTHER" id="PTHR11895:SF169">
    <property type="entry name" value="GLUTAMYL-TRNA(GLN) AMIDOTRANSFERASE"/>
    <property type="match status" value="1"/>
</dbReference>
<dbReference type="HOGENOM" id="CLU_009600_0_1_5"/>
<feature type="domain" description="Amidase" evidence="1">
    <location>
        <begin position="49"/>
        <end position="435"/>
    </location>
</feature>
<feature type="domain" description="Allophanate hydrolase C-terminal" evidence="2">
    <location>
        <begin position="471"/>
        <end position="594"/>
    </location>
</feature>
<dbReference type="NCBIfam" id="TIGR02713">
    <property type="entry name" value="allophanate_hyd"/>
    <property type="match status" value="1"/>
</dbReference>
<dbReference type="EMBL" id="CP002623">
    <property type="protein sequence ID" value="AEI95915.1"/>
    <property type="molecule type" value="Genomic_DNA"/>
</dbReference>
<dbReference type="Gene3D" id="1.20.58.1700">
    <property type="match status" value="1"/>
</dbReference>
<evidence type="ECO:0000313" key="4">
    <source>
        <dbReference type="Proteomes" id="UP000001353"/>
    </source>
</evidence>
<dbReference type="eggNOG" id="COG0154">
    <property type="taxonomic scope" value="Bacteria"/>
</dbReference>
<reference evidence="3 4" key="1">
    <citation type="journal article" date="2011" name="BMC Genomics">
        <title>Comparative genome analysis and genome-guided physiological analysis of Roseobacter litoralis.</title>
        <authorList>
            <person name="Kalhoefer D."/>
            <person name="Thole S."/>
            <person name="Voget S."/>
            <person name="Lehmann R."/>
            <person name="Liesegang H."/>
            <person name="Wollher A."/>
            <person name="Daniel R."/>
            <person name="Simon M."/>
            <person name="Brinkhoff T."/>
        </authorList>
    </citation>
    <scope>NUCLEOTIDE SEQUENCE [LARGE SCALE GENOMIC DNA]</scope>
    <source>
        <strain evidence="4">ATCC 49566 / DSM 6996 / JCM 21268 / NBRC 15278 / OCh 149</strain>
    </source>
</reference>
<dbReference type="InterPro" id="IPR053844">
    <property type="entry name" value="AH_C"/>
</dbReference>
<evidence type="ECO:0000259" key="1">
    <source>
        <dbReference type="Pfam" id="PF01425"/>
    </source>
</evidence>
<dbReference type="STRING" id="391595.RLO149_c040170"/>
<dbReference type="KEGG" id="rli:RLO149_c040170"/>
<dbReference type="RefSeq" id="WP_013963795.1">
    <property type="nucleotide sequence ID" value="NC_015730.1"/>
</dbReference>
<dbReference type="Gene3D" id="3.90.1300.10">
    <property type="entry name" value="Amidase signature (AS) domain"/>
    <property type="match status" value="1"/>
</dbReference>
<name>F7ZEL9_ROSLO</name>
<dbReference type="Pfam" id="PF01425">
    <property type="entry name" value="Amidase"/>
    <property type="match status" value="1"/>
</dbReference>
<dbReference type="Proteomes" id="UP000001353">
    <property type="component" value="Chromosome"/>
</dbReference>
<dbReference type="GO" id="GO:0016787">
    <property type="term" value="F:hydrolase activity"/>
    <property type="evidence" value="ECO:0007669"/>
    <property type="project" value="UniProtKB-KW"/>
</dbReference>
<dbReference type="AlphaFoldDB" id="F7ZEL9"/>
<evidence type="ECO:0000259" key="2">
    <source>
        <dbReference type="Pfam" id="PF21986"/>
    </source>
</evidence>
<keyword evidence="4" id="KW-1185">Reference proteome</keyword>
<dbReference type="Pfam" id="PF21986">
    <property type="entry name" value="AH_C"/>
    <property type="match status" value="1"/>
</dbReference>
<proteinExistence type="predicted"/>
<evidence type="ECO:0000313" key="3">
    <source>
        <dbReference type="EMBL" id="AEI95915.1"/>
    </source>
</evidence>
<dbReference type="InterPro" id="IPR000120">
    <property type="entry name" value="Amidase"/>
</dbReference>
<dbReference type="PANTHER" id="PTHR11895">
    <property type="entry name" value="TRANSAMIDASE"/>
    <property type="match status" value="1"/>
</dbReference>
<dbReference type="InterPro" id="IPR023631">
    <property type="entry name" value="Amidase_dom"/>
</dbReference>
<keyword evidence="3" id="KW-0378">Hydrolase</keyword>
<accession>F7ZEL9</accession>
<dbReference type="InterPro" id="IPR036928">
    <property type="entry name" value="AS_sf"/>
</dbReference>
<dbReference type="NCBIfam" id="NF006043">
    <property type="entry name" value="PRK08186.1"/>
    <property type="match status" value="1"/>
</dbReference>
<dbReference type="SUPFAM" id="SSF75304">
    <property type="entry name" value="Amidase signature (AS) enzymes"/>
    <property type="match status" value="1"/>
</dbReference>
<dbReference type="OrthoDB" id="9811471at2"/>
<dbReference type="Gene3D" id="3.10.490.10">
    <property type="entry name" value="Gamma-glutamyl cyclotransferase-like"/>
    <property type="match status" value="1"/>
</dbReference>